<evidence type="ECO:0000259" key="3">
    <source>
        <dbReference type="PROSITE" id="PS50045"/>
    </source>
</evidence>
<evidence type="ECO:0000256" key="2">
    <source>
        <dbReference type="ARBA" id="ARBA00022840"/>
    </source>
</evidence>
<dbReference type="SMART" id="SM00382">
    <property type="entry name" value="AAA"/>
    <property type="match status" value="1"/>
</dbReference>
<dbReference type="InterPro" id="IPR002078">
    <property type="entry name" value="Sigma_54_int"/>
</dbReference>
<sequence>MDIIQSDSGSQRNLSAMLEGYDCPAILVSANYEILAYNSEYRDAFGALELDQQPSCFSVSHGYDVPCDQAGESCPLSAALLSKRKERVLHIHQTPHGKEHVDVEMLPIFDDQQQLLFFVELLRPIPLASGNVTDQKMIGRSPAFLKMLEVISRVGQSDVSVVLKGESGTGKELAARAIHMASARSGNPMVTLECSGLTDSLFESELFGHVKGAFTGAQFNKPGLIEQADGGTLFLDEVADIPMPMQVKLLRLLETGTYRPVGSAEIKNSNFRLICASHKNLAEMVDQASFRQDLFYRINVFPIHLPSLAERRDDIPAIAKSLIHRISPDQTWQLTPSAMRRLSSWNYKGNIRELRNVLARATVLAEAEVIDQDIIDKCFDIDFQANVNIELDKVDLKTSELAYLQNLMTTYGDKVKAAQVAGISVRSLYRKLNQR</sequence>
<dbReference type="EMBL" id="CP103416">
    <property type="protein sequence ID" value="UVW35396.1"/>
    <property type="molecule type" value="Genomic_DNA"/>
</dbReference>
<dbReference type="InterPro" id="IPR009057">
    <property type="entry name" value="Homeodomain-like_sf"/>
</dbReference>
<evidence type="ECO:0000313" key="4">
    <source>
        <dbReference type="EMBL" id="UVW35396.1"/>
    </source>
</evidence>
<dbReference type="SUPFAM" id="SSF52540">
    <property type="entry name" value="P-loop containing nucleoside triphosphate hydrolases"/>
    <property type="match status" value="1"/>
</dbReference>
<dbReference type="Pfam" id="PF00158">
    <property type="entry name" value="Sigma54_activat"/>
    <property type="match status" value="1"/>
</dbReference>
<dbReference type="InterPro" id="IPR025943">
    <property type="entry name" value="Sigma_54_int_dom_ATP-bd_2"/>
</dbReference>
<dbReference type="InterPro" id="IPR027417">
    <property type="entry name" value="P-loop_NTPase"/>
</dbReference>
<dbReference type="CDD" id="cd00009">
    <property type="entry name" value="AAA"/>
    <property type="match status" value="1"/>
</dbReference>
<dbReference type="InterPro" id="IPR058031">
    <property type="entry name" value="AAA_lid_NorR"/>
</dbReference>
<evidence type="ECO:0000256" key="1">
    <source>
        <dbReference type="ARBA" id="ARBA00022741"/>
    </source>
</evidence>
<reference evidence="4" key="1">
    <citation type="submission" date="2022-08" db="EMBL/GenBank/DDBJ databases">
        <title>Catabolic pathway analysis in culturable SAR92 clade bacteria reveals their overlooked roles in DMSP degradation in coastal seas.</title>
        <authorList>
            <person name="He X."/>
            <person name="Zhang X."/>
            <person name="Zhang Y."/>
        </authorList>
    </citation>
    <scope>NUCLEOTIDE SEQUENCE</scope>
    <source>
        <strain evidence="4">H455</strain>
    </source>
</reference>
<accession>A0ABY5TSC8</accession>
<keyword evidence="2" id="KW-0067">ATP-binding</keyword>
<feature type="domain" description="Sigma-54 factor interaction" evidence="3">
    <location>
        <begin position="137"/>
        <end position="363"/>
    </location>
</feature>
<proteinExistence type="predicted"/>
<dbReference type="Gene3D" id="1.10.8.60">
    <property type="match status" value="1"/>
</dbReference>
<dbReference type="PANTHER" id="PTHR32071">
    <property type="entry name" value="TRANSCRIPTIONAL REGULATORY PROTEIN"/>
    <property type="match status" value="1"/>
</dbReference>
<organism evidence="4 5">
    <name type="scientific">SAR92 clade bacterium H455</name>
    <dbReference type="NCBI Taxonomy" id="2974818"/>
    <lineage>
        <taxon>Bacteria</taxon>
        <taxon>Pseudomonadati</taxon>
        <taxon>Pseudomonadota</taxon>
        <taxon>Gammaproteobacteria</taxon>
        <taxon>Cellvibrionales</taxon>
        <taxon>Porticoccaceae</taxon>
        <taxon>SAR92 clade</taxon>
    </lineage>
</organism>
<evidence type="ECO:0000313" key="5">
    <source>
        <dbReference type="Proteomes" id="UP001059934"/>
    </source>
</evidence>
<protein>
    <submittedName>
        <fullName evidence="4">Sigma-54 dependent transcriptional regulator</fullName>
    </submittedName>
</protein>
<dbReference type="PROSITE" id="PS00676">
    <property type="entry name" value="SIGMA54_INTERACT_2"/>
    <property type="match status" value="1"/>
</dbReference>
<dbReference type="SUPFAM" id="SSF46689">
    <property type="entry name" value="Homeodomain-like"/>
    <property type="match status" value="1"/>
</dbReference>
<dbReference type="Proteomes" id="UP001059934">
    <property type="component" value="Chromosome"/>
</dbReference>
<gene>
    <name evidence="4" type="ORF">NYF23_02015</name>
</gene>
<name>A0ABY5TSC8_9GAMM</name>
<dbReference type="PROSITE" id="PS50045">
    <property type="entry name" value="SIGMA54_INTERACT_4"/>
    <property type="match status" value="1"/>
</dbReference>
<keyword evidence="5" id="KW-1185">Reference proteome</keyword>
<keyword evidence="1" id="KW-0547">Nucleotide-binding</keyword>
<dbReference type="Gene3D" id="3.40.50.300">
    <property type="entry name" value="P-loop containing nucleotide triphosphate hydrolases"/>
    <property type="match status" value="1"/>
</dbReference>
<dbReference type="Pfam" id="PF25601">
    <property type="entry name" value="AAA_lid_14"/>
    <property type="match status" value="1"/>
</dbReference>
<dbReference type="InterPro" id="IPR003593">
    <property type="entry name" value="AAA+_ATPase"/>
</dbReference>